<dbReference type="EMBL" id="LUGG01000033">
    <property type="protein sequence ID" value="OBZ66053.1"/>
    <property type="molecule type" value="Genomic_DNA"/>
</dbReference>
<keyword evidence="2" id="KW-1185">Reference proteome</keyword>
<name>A0A1C7LMT0_GRIFR</name>
<organism evidence="1 2">
    <name type="scientific">Grifola frondosa</name>
    <name type="common">Maitake</name>
    <name type="synonym">Polyporus frondosus</name>
    <dbReference type="NCBI Taxonomy" id="5627"/>
    <lineage>
        <taxon>Eukaryota</taxon>
        <taxon>Fungi</taxon>
        <taxon>Dikarya</taxon>
        <taxon>Basidiomycota</taxon>
        <taxon>Agaricomycotina</taxon>
        <taxon>Agaricomycetes</taxon>
        <taxon>Polyporales</taxon>
        <taxon>Grifolaceae</taxon>
        <taxon>Grifola</taxon>
    </lineage>
</organism>
<reference evidence="1 2" key="1">
    <citation type="submission" date="2016-03" db="EMBL/GenBank/DDBJ databases">
        <title>Whole genome sequencing of Grifola frondosa 9006-11.</title>
        <authorList>
            <person name="Min B."/>
            <person name="Park H."/>
            <person name="Kim J.-G."/>
            <person name="Cho H."/>
            <person name="Oh Y.-L."/>
            <person name="Kong W.-S."/>
            <person name="Choi I.-G."/>
        </authorList>
    </citation>
    <scope>NUCLEOTIDE SEQUENCE [LARGE SCALE GENOMIC DNA]</scope>
    <source>
        <strain evidence="1 2">9006-11</strain>
    </source>
</reference>
<protein>
    <submittedName>
        <fullName evidence="1">Uncharacterized protein</fullName>
    </submittedName>
</protein>
<accession>A0A1C7LMT0</accession>
<gene>
    <name evidence="1" type="ORF">A0H81_13941</name>
</gene>
<comment type="caution">
    <text evidence="1">The sequence shown here is derived from an EMBL/GenBank/DDBJ whole genome shotgun (WGS) entry which is preliminary data.</text>
</comment>
<evidence type="ECO:0000313" key="1">
    <source>
        <dbReference type="EMBL" id="OBZ66053.1"/>
    </source>
</evidence>
<proteinExistence type="predicted"/>
<sequence length="132" mass="14255">MLASSRATLKDLKELLELSNAAVHLRDIPDVGSLRLASGSGMASVMFALSPLTLVISFLRVRSACPLPHHHVHKVSSALHDGADLVKVPLHVLSSSLFNSWFDGSVSFVSNARAWPTENTDSGRATWIIRVS</sequence>
<dbReference type="Proteomes" id="UP000092993">
    <property type="component" value="Unassembled WGS sequence"/>
</dbReference>
<evidence type="ECO:0000313" key="2">
    <source>
        <dbReference type="Proteomes" id="UP000092993"/>
    </source>
</evidence>
<dbReference type="AlphaFoldDB" id="A0A1C7LMT0"/>